<dbReference type="Gene3D" id="3.50.50.60">
    <property type="entry name" value="FAD/NAD(P)-binding domain"/>
    <property type="match status" value="1"/>
</dbReference>
<evidence type="ECO:0000313" key="6">
    <source>
        <dbReference type="Proteomes" id="UP000192760"/>
    </source>
</evidence>
<evidence type="ECO:0000256" key="2">
    <source>
        <dbReference type="ARBA" id="ARBA00022630"/>
    </source>
</evidence>
<dbReference type="PANTHER" id="PTHR43004:SF19">
    <property type="entry name" value="BINDING MONOOXYGENASE, PUTATIVE (JCVI)-RELATED"/>
    <property type="match status" value="1"/>
</dbReference>
<keyword evidence="3" id="KW-0274">FAD</keyword>
<dbReference type="Pfam" id="PF21274">
    <property type="entry name" value="Rng_hyd_C"/>
    <property type="match status" value="1"/>
</dbReference>
<comment type="cofactor">
    <cofactor evidence="1">
        <name>FAD</name>
        <dbReference type="ChEBI" id="CHEBI:57692"/>
    </cofactor>
</comment>
<gene>
    <name evidence="5" type="ORF">BST30_26580</name>
</gene>
<dbReference type="InterPro" id="IPR002938">
    <property type="entry name" value="FAD-bd"/>
</dbReference>
<evidence type="ECO:0000313" key="5">
    <source>
        <dbReference type="EMBL" id="ORA97820.1"/>
    </source>
</evidence>
<dbReference type="Proteomes" id="UP000192760">
    <property type="component" value="Unassembled WGS sequence"/>
</dbReference>
<dbReference type="NCBIfam" id="NF004780">
    <property type="entry name" value="PRK06126.1"/>
    <property type="match status" value="1"/>
</dbReference>
<dbReference type="RefSeq" id="WP_083099726.1">
    <property type="nucleotide sequence ID" value="NZ_AP022590.1"/>
</dbReference>
<evidence type="ECO:0000256" key="3">
    <source>
        <dbReference type="ARBA" id="ARBA00022827"/>
    </source>
</evidence>
<accession>A0A1X0F7X5</accession>
<dbReference type="AlphaFoldDB" id="A0A1X0F7X5"/>
<feature type="domain" description="FAD-binding" evidence="4">
    <location>
        <begin position="2"/>
        <end position="357"/>
    </location>
</feature>
<reference evidence="5 6" key="1">
    <citation type="submission" date="2017-02" db="EMBL/GenBank/DDBJ databases">
        <title>The new phylogeny of genus Mycobacterium.</title>
        <authorList>
            <person name="Tortoli E."/>
            <person name="Trovato A."/>
            <person name="Cirillo D.M."/>
        </authorList>
    </citation>
    <scope>NUCLEOTIDE SEQUENCE [LARGE SCALE GENOMIC DNA]</scope>
    <source>
        <strain evidence="5 6">DSM 45255</strain>
    </source>
</reference>
<dbReference type="GO" id="GO:0016709">
    <property type="term" value="F:oxidoreductase activity, acting on paired donors, with incorporation or reduction of molecular oxygen, NAD(P)H as one donor, and incorporation of one atom of oxygen"/>
    <property type="evidence" value="ECO:0007669"/>
    <property type="project" value="UniProtKB-ARBA"/>
</dbReference>
<dbReference type="InterPro" id="IPR050641">
    <property type="entry name" value="RIFMO-like"/>
</dbReference>
<dbReference type="InterPro" id="IPR036188">
    <property type="entry name" value="FAD/NAD-bd_sf"/>
</dbReference>
<protein>
    <recommendedName>
        <fullName evidence="4">FAD-binding domain-containing protein</fullName>
    </recommendedName>
</protein>
<sequence length="556" mass="60801">MYDVVVAGAGPVGMTLGLDLAWRGVTALVVDPREGPVGYPRCNNVAARTMEHYRRLGIADQIRRAGLPPGHPTDVVYRVRYGGPEYCRFSYPPSREVLDGSWKSDFWPTAEPNHKVNQLHFEPILEERLGELAGIDLLRGVRLEGYHQLDDHVEVDLLEKATGRRTREQARYIVGCDGGSSTVRRAMGVSLVGDTALNHHQYSMYVRSRELAASSPDRVWMALVRNHEGTYTVIAVDGVETFLIHVALPADQPDKPVDQSEVLSRIVGGPVEFEILADTRWAGQAIVAERYRDRRAFLAGDAAHLWTPYAGFGMNTGIGDAIDLSWKVWAVLNGWAPDSLLDSYEIERRPIGERVARAIISGFKQSRELLRVGPICADDTPEGREERRRIGELITAQDRSQFDCTGLNFGIDYADSPIVWPDGSKPPPFEIGSYTPSTTPGCRLPHLWLRDGRALYDVLGPGFTLLVLGAGAGAGIGGIIDAAARRGLPLEVVTVDEPGAADLLSAPLLLVRPDQHVSWRGDHLPDAGTLLDRVTGVEACPGEWKTVASSISSTVG</sequence>
<name>A0A1X0F7X5_MYCNT</name>
<dbReference type="Pfam" id="PF01494">
    <property type="entry name" value="FAD_binding_3"/>
    <property type="match status" value="1"/>
</dbReference>
<dbReference type="SUPFAM" id="SSF51905">
    <property type="entry name" value="FAD/NAD(P)-binding domain"/>
    <property type="match status" value="1"/>
</dbReference>
<dbReference type="EMBL" id="MVHW01000051">
    <property type="protein sequence ID" value="ORA97820.1"/>
    <property type="molecule type" value="Genomic_DNA"/>
</dbReference>
<dbReference type="Gene3D" id="3.40.30.120">
    <property type="match status" value="1"/>
</dbReference>
<dbReference type="PANTHER" id="PTHR43004">
    <property type="entry name" value="TRK SYSTEM POTASSIUM UPTAKE PROTEIN"/>
    <property type="match status" value="1"/>
</dbReference>
<dbReference type="PRINTS" id="PR00420">
    <property type="entry name" value="RNGMNOXGNASE"/>
</dbReference>
<evidence type="ECO:0000256" key="1">
    <source>
        <dbReference type="ARBA" id="ARBA00001974"/>
    </source>
</evidence>
<comment type="caution">
    <text evidence="5">The sequence shown here is derived from an EMBL/GenBank/DDBJ whole genome shotgun (WGS) entry which is preliminary data.</text>
</comment>
<dbReference type="Gene3D" id="3.30.9.10">
    <property type="entry name" value="D-Amino Acid Oxidase, subunit A, domain 2"/>
    <property type="match status" value="1"/>
</dbReference>
<proteinExistence type="predicted"/>
<organism evidence="5 6">
    <name type="scientific">Mycobacterium mantenii</name>
    <dbReference type="NCBI Taxonomy" id="560555"/>
    <lineage>
        <taxon>Bacteria</taxon>
        <taxon>Bacillati</taxon>
        <taxon>Actinomycetota</taxon>
        <taxon>Actinomycetes</taxon>
        <taxon>Mycobacteriales</taxon>
        <taxon>Mycobacteriaceae</taxon>
        <taxon>Mycobacterium</taxon>
        <taxon>Mycobacterium avium complex (MAC)</taxon>
    </lineage>
</organism>
<dbReference type="STRING" id="560555.BST30_26580"/>
<keyword evidence="2" id="KW-0285">Flavoprotein</keyword>
<evidence type="ECO:0000259" key="4">
    <source>
        <dbReference type="Pfam" id="PF01494"/>
    </source>
</evidence>
<dbReference type="GO" id="GO:0071949">
    <property type="term" value="F:FAD binding"/>
    <property type="evidence" value="ECO:0007669"/>
    <property type="project" value="InterPro"/>
</dbReference>